<dbReference type="PANTHER" id="PTHR10334">
    <property type="entry name" value="CYSTEINE-RICH SECRETORY PROTEIN-RELATED"/>
    <property type="match status" value="1"/>
</dbReference>
<evidence type="ECO:0000256" key="2">
    <source>
        <dbReference type="SAM" id="Phobius"/>
    </source>
</evidence>
<dbReference type="Gene3D" id="3.40.33.10">
    <property type="entry name" value="CAP"/>
    <property type="match status" value="1"/>
</dbReference>
<feature type="compositionally biased region" description="Basic residues" evidence="1">
    <location>
        <begin position="90"/>
        <end position="106"/>
    </location>
</feature>
<dbReference type="Proteomes" id="UP000035680">
    <property type="component" value="Unassembled WGS sequence"/>
</dbReference>
<dbReference type="Pfam" id="PF00188">
    <property type="entry name" value="CAP"/>
    <property type="match status" value="1"/>
</dbReference>
<reference evidence="5" key="2">
    <citation type="submission" date="2015-08" db="UniProtKB">
        <authorList>
            <consortium name="WormBaseParasite"/>
        </authorList>
    </citation>
    <scope>IDENTIFICATION</scope>
</reference>
<dbReference type="SMART" id="SM00198">
    <property type="entry name" value="SCP"/>
    <property type="match status" value="1"/>
</dbReference>
<evidence type="ECO:0000313" key="5">
    <source>
        <dbReference type="WBParaSite" id="SVE_0893200.1"/>
    </source>
</evidence>
<keyword evidence="4" id="KW-1185">Reference proteome</keyword>
<dbReference type="InterPro" id="IPR035940">
    <property type="entry name" value="CAP_sf"/>
</dbReference>
<feature type="compositionally biased region" description="Pro residues" evidence="1">
    <location>
        <begin position="227"/>
        <end position="238"/>
    </location>
</feature>
<evidence type="ECO:0000256" key="1">
    <source>
        <dbReference type="SAM" id="MobiDB-lite"/>
    </source>
</evidence>
<name>A0A0K0FJ59_STRVS</name>
<proteinExistence type="predicted"/>
<organism evidence="4 5">
    <name type="scientific">Strongyloides venezuelensis</name>
    <name type="common">Threadworm</name>
    <dbReference type="NCBI Taxonomy" id="75913"/>
    <lineage>
        <taxon>Eukaryota</taxon>
        <taxon>Metazoa</taxon>
        <taxon>Ecdysozoa</taxon>
        <taxon>Nematoda</taxon>
        <taxon>Chromadorea</taxon>
        <taxon>Rhabditida</taxon>
        <taxon>Tylenchina</taxon>
        <taxon>Panagrolaimomorpha</taxon>
        <taxon>Strongyloidoidea</taxon>
        <taxon>Strongyloididae</taxon>
        <taxon>Strongyloides</taxon>
    </lineage>
</organism>
<dbReference type="WBParaSite" id="SVE_0893200.1">
    <property type="protein sequence ID" value="SVE_0893200.1"/>
    <property type="gene ID" value="SVE_0893200"/>
</dbReference>
<dbReference type="SUPFAM" id="SSF55797">
    <property type="entry name" value="PR-1-like"/>
    <property type="match status" value="1"/>
</dbReference>
<feature type="domain" description="SCP" evidence="3">
    <location>
        <begin position="258"/>
        <end position="386"/>
    </location>
</feature>
<dbReference type="AlphaFoldDB" id="A0A0K0FJ59"/>
<evidence type="ECO:0000259" key="3">
    <source>
        <dbReference type="SMART" id="SM00198"/>
    </source>
</evidence>
<sequence>MCILYSNYCIIFIILSLLFFQYQTLEDDAKNKDSASFDLIQNGISPIYFINQKPLVNFVRENNGIKYLRKRQADKERKQNKHKSAEIKNNRKQVKVKKSPARKLSGKRPPVPRPPMRKPGPRRTTARRPPARRTPPRRPPPRRTTARRPPARRTPPRRPPPRRTTVRRPPVRRTSPRRPPPRRTTVRRPPARRTPPRRPPPRRTTAQRPPVRRTPNPRPPNKRPPTKKPGPILPPPKPSTSKPTTTTTTTLKSDKYTALNTKAISEINNLRRKHQTPDLIYDKNLADRAQEIADKSGNGFHGIDDQTTGMVFYIARSEKNFDPLSEWTSGTQDIDYDNLSEDTVPYEFAQILWVSTEKIGCGTSELERKDGIVTVCLLSPKGNIPGQYQNNIRRPIQ</sequence>
<keyword evidence="2" id="KW-0472">Membrane</keyword>
<dbReference type="InterPro" id="IPR001283">
    <property type="entry name" value="CRISP-related"/>
</dbReference>
<feature type="region of interest" description="Disordered" evidence="1">
    <location>
        <begin position="71"/>
        <end position="254"/>
    </location>
</feature>
<reference evidence="4" key="1">
    <citation type="submission" date="2014-07" db="EMBL/GenBank/DDBJ databases">
        <authorList>
            <person name="Martin A.A"/>
            <person name="De Silva N."/>
        </authorList>
    </citation>
    <scope>NUCLEOTIDE SEQUENCE</scope>
</reference>
<accession>A0A0K0FJ59</accession>
<evidence type="ECO:0000313" key="4">
    <source>
        <dbReference type="Proteomes" id="UP000035680"/>
    </source>
</evidence>
<keyword evidence="2" id="KW-0812">Transmembrane</keyword>
<protein>
    <submittedName>
        <fullName evidence="5">SCP domain-containing protein</fullName>
    </submittedName>
</protein>
<keyword evidence="2" id="KW-1133">Transmembrane helix</keyword>
<dbReference type="InterPro" id="IPR014044">
    <property type="entry name" value="CAP_dom"/>
</dbReference>
<feature type="compositionally biased region" description="Low complexity" evidence="1">
    <location>
        <begin position="239"/>
        <end position="251"/>
    </location>
</feature>
<feature type="transmembrane region" description="Helical" evidence="2">
    <location>
        <begin position="5"/>
        <end position="22"/>
    </location>
</feature>
<feature type="compositionally biased region" description="Basic residues" evidence="1">
    <location>
        <begin position="115"/>
        <end position="201"/>
    </location>
</feature>
<feature type="compositionally biased region" description="Basic and acidic residues" evidence="1">
    <location>
        <begin position="71"/>
        <end position="89"/>
    </location>
</feature>